<feature type="domain" description="DUF4189" evidence="1">
    <location>
        <begin position="19"/>
        <end position="108"/>
    </location>
</feature>
<evidence type="ECO:0000313" key="3">
    <source>
        <dbReference type="Proteomes" id="UP000665026"/>
    </source>
</evidence>
<accession>A0A975I9J4</accession>
<evidence type="ECO:0000313" key="2">
    <source>
        <dbReference type="EMBL" id="QTN36956.1"/>
    </source>
</evidence>
<protein>
    <submittedName>
        <fullName evidence="2">DUF4189 domain-containing protein</fullName>
    </submittedName>
</protein>
<organism evidence="2 3">
    <name type="scientific">Cognatishimia activa</name>
    <dbReference type="NCBI Taxonomy" id="1715691"/>
    <lineage>
        <taxon>Bacteria</taxon>
        <taxon>Pseudomonadati</taxon>
        <taxon>Pseudomonadota</taxon>
        <taxon>Alphaproteobacteria</taxon>
        <taxon>Rhodobacterales</taxon>
        <taxon>Paracoccaceae</taxon>
        <taxon>Cognatishimia</taxon>
    </lineage>
</organism>
<evidence type="ECO:0000259" key="1">
    <source>
        <dbReference type="Pfam" id="PF13827"/>
    </source>
</evidence>
<dbReference type="EMBL" id="CP060010">
    <property type="protein sequence ID" value="QTN36956.1"/>
    <property type="molecule type" value="Genomic_DNA"/>
</dbReference>
<dbReference type="Proteomes" id="UP000665026">
    <property type="component" value="Chromosome"/>
</dbReference>
<dbReference type="AlphaFoldDB" id="A0A975I9J4"/>
<dbReference type="InterPro" id="IPR025240">
    <property type="entry name" value="DUF4189"/>
</dbReference>
<dbReference type="Pfam" id="PF13827">
    <property type="entry name" value="DUF4189"/>
    <property type="match status" value="1"/>
</dbReference>
<proteinExistence type="predicted"/>
<sequence>MAVSSSSGHAGECGYEKCWGAVAFGHKGRISYSFGKWSERAAHRKQQNPCRWMCSEVHTFYNKCAAVARGADQKWAISTARTRDLAKDKATKACSATSYECRVIVWACSR</sequence>
<name>A0A975I9J4_9RHOB</name>
<gene>
    <name evidence="2" type="ORF">HZ995_05455</name>
</gene>
<reference evidence="2" key="1">
    <citation type="submission" date="2020-07" db="EMBL/GenBank/DDBJ databases">
        <title>Genome sequences of bacteria associated with the marine, planktonic diatom Thalassiosira profunda strain ECT2AJA-044.</title>
        <authorList>
            <person name="Gargas C.B."/>
            <person name="Roberts W.R."/>
            <person name="Alverson A.J."/>
        </authorList>
    </citation>
    <scope>NUCLEOTIDE SEQUENCE</scope>
    <source>
        <strain evidence="2">ECT2AJA-044</strain>
    </source>
</reference>
<dbReference type="KEGG" id="cact:HZ995_05455"/>